<gene>
    <name evidence="2" type="ORF">IAC18_01550</name>
</gene>
<dbReference type="Proteomes" id="UP000824001">
    <property type="component" value="Unassembled WGS sequence"/>
</dbReference>
<evidence type="ECO:0000313" key="3">
    <source>
        <dbReference type="Proteomes" id="UP000824001"/>
    </source>
</evidence>
<protein>
    <submittedName>
        <fullName evidence="2">Uncharacterized protein</fullName>
    </submittedName>
</protein>
<keyword evidence="1" id="KW-0472">Membrane</keyword>
<dbReference type="EMBL" id="DVJK01000044">
    <property type="protein sequence ID" value="HIS66224.1"/>
    <property type="molecule type" value="Genomic_DNA"/>
</dbReference>
<proteinExistence type="predicted"/>
<sequence>MLAVISLLLNIVLLVMFFIMFFAVLSMRETLERLAAHILPSKREAVATEDGGEIFQGYHIPPEVLRTVREYMAAGVETKAETELARGAHMPRSVARIYLRQM</sequence>
<reference evidence="2" key="1">
    <citation type="submission" date="2020-10" db="EMBL/GenBank/DDBJ databases">
        <authorList>
            <person name="Gilroy R."/>
        </authorList>
    </citation>
    <scope>NUCLEOTIDE SEQUENCE</scope>
    <source>
        <strain evidence="2">ChiHjej10B9-9673</strain>
    </source>
</reference>
<evidence type="ECO:0000256" key="1">
    <source>
        <dbReference type="SAM" id="Phobius"/>
    </source>
</evidence>
<comment type="caution">
    <text evidence="2">The sequence shown here is derived from an EMBL/GenBank/DDBJ whole genome shotgun (WGS) entry which is preliminary data.</text>
</comment>
<organism evidence="2 3">
    <name type="scientific">Candidatus Scatomorpha merdipullorum</name>
    <dbReference type="NCBI Taxonomy" id="2840927"/>
    <lineage>
        <taxon>Bacteria</taxon>
        <taxon>Bacillati</taxon>
        <taxon>Bacillota</taxon>
        <taxon>Clostridia</taxon>
        <taxon>Eubacteriales</taxon>
        <taxon>Candidatus Scatomorpha</taxon>
    </lineage>
</organism>
<dbReference type="AlphaFoldDB" id="A0A9D1FC27"/>
<accession>A0A9D1FC27</accession>
<reference evidence="2" key="2">
    <citation type="journal article" date="2021" name="PeerJ">
        <title>Extensive microbial diversity within the chicken gut microbiome revealed by metagenomics and culture.</title>
        <authorList>
            <person name="Gilroy R."/>
            <person name="Ravi A."/>
            <person name="Getino M."/>
            <person name="Pursley I."/>
            <person name="Horton D.L."/>
            <person name="Alikhan N.F."/>
            <person name="Baker D."/>
            <person name="Gharbi K."/>
            <person name="Hall N."/>
            <person name="Watson M."/>
            <person name="Adriaenssens E.M."/>
            <person name="Foster-Nyarko E."/>
            <person name="Jarju S."/>
            <person name="Secka A."/>
            <person name="Antonio M."/>
            <person name="Oren A."/>
            <person name="Chaudhuri R.R."/>
            <person name="La Ragione R."/>
            <person name="Hildebrand F."/>
            <person name="Pallen M.J."/>
        </authorList>
    </citation>
    <scope>NUCLEOTIDE SEQUENCE</scope>
    <source>
        <strain evidence="2">ChiHjej10B9-9673</strain>
    </source>
</reference>
<keyword evidence="1" id="KW-1133">Transmembrane helix</keyword>
<evidence type="ECO:0000313" key="2">
    <source>
        <dbReference type="EMBL" id="HIS66224.1"/>
    </source>
</evidence>
<feature type="transmembrane region" description="Helical" evidence="1">
    <location>
        <begin position="6"/>
        <end position="25"/>
    </location>
</feature>
<keyword evidence="1" id="KW-0812">Transmembrane</keyword>
<name>A0A9D1FC27_9FIRM</name>